<organism evidence="2 3">
    <name type="scientific">Leersia perrieri</name>
    <dbReference type="NCBI Taxonomy" id="77586"/>
    <lineage>
        <taxon>Eukaryota</taxon>
        <taxon>Viridiplantae</taxon>
        <taxon>Streptophyta</taxon>
        <taxon>Embryophyta</taxon>
        <taxon>Tracheophyta</taxon>
        <taxon>Spermatophyta</taxon>
        <taxon>Magnoliopsida</taxon>
        <taxon>Liliopsida</taxon>
        <taxon>Poales</taxon>
        <taxon>Poaceae</taxon>
        <taxon>BOP clade</taxon>
        <taxon>Oryzoideae</taxon>
        <taxon>Oryzeae</taxon>
        <taxon>Oryzinae</taxon>
        <taxon>Leersia</taxon>
    </lineage>
</organism>
<dbReference type="AlphaFoldDB" id="A0A0D9VQA7"/>
<evidence type="ECO:0000313" key="2">
    <source>
        <dbReference type="EnsemblPlants" id="LPERR03G05280.1"/>
    </source>
</evidence>
<reference evidence="3" key="2">
    <citation type="submission" date="2013-12" db="EMBL/GenBank/DDBJ databases">
        <authorList>
            <person name="Yu Y."/>
            <person name="Lee S."/>
            <person name="de Baynast K."/>
            <person name="Wissotski M."/>
            <person name="Liu L."/>
            <person name="Talag J."/>
            <person name="Goicoechea J."/>
            <person name="Angelova A."/>
            <person name="Jetty R."/>
            <person name="Kudrna D."/>
            <person name="Golser W."/>
            <person name="Rivera L."/>
            <person name="Zhang J."/>
            <person name="Wing R."/>
        </authorList>
    </citation>
    <scope>NUCLEOTIDE SEQUENCE</scope>
</reference>
<evidence type="ECO:0000259" key="1">
    <source>
        <dbReference type="Pfam" id="PF03469"/>
    </source>
</evidence>
<sequence>MGAFILPQVRLAAGATDWLLRSVDLALDKALTEVTNGRASIGIKRMGELDPRAFANAWKKTLLEDDDAQIDSALLCSKWEAEIKNSRWHPFRVVTVNGEDKEILSEDDNMLRELKEHGEAVYSLVTTALCEINEYNPSGCYPEPELWNYKENRKATLEEAIQLVVKQWRTHKKRKRFP</sequence>
<dbReference type="InterPro" id="IPR005379">
    <property type="entry name" value="FDM1-5/IDN2_XH"/>
</dbReference>
<keyword evidence="3" id="KW-1185">Reference proteome</keyword>
<dbReference type="PANTHER" id="PTHR21596:SF73">
    <property type="entry name" value="FACTOR OF DNA METHYLATION 1-5_IDN2 DOMAIN-CONTAINING PROTEIN"/>
    <property type="match status" value="1"/>
</dbReference>
<dbReference type="Proteomes" id="UP000032180">
    <property type="component" value="Chromosome 3"/>
</dbReference>
<dbReference type="HOGENOM" id="CLU_021775_5_1_1"/>
<reference evidence="2 3" key="1">
    <citation type="submission" date="2012-08" db="EMBL/GenBank/DDBJ databases">
        <title>Oryza genome evolution.</title>
        <authorList>
            <person name="Wing R.A."/>
        </authorList>
    </citation>
    <scope>NUCLEOTIDE SEQUENCE</scope>
</reference>
<feature type="domain" description="Factor of DNA methylation 1-5/IDN2" evidence="1">
    <location>
        <begin position="44"/>
        <end position="174"/>
    </location>
</feature>
<dbReference type="Pfam" id="PF03469">
    <property type="entry name" value="XH"/>
    <property type="match status" value="1"/>
</dbReference>
<dbReference type="GO" id="GO:0080188">
    <property type="term" value="P:gene silencing by siRNA-directed DNA methylation"/>
    <property type="evidence" value="ECO:0007669"/>
    <property type="project" value="InterPro"/>
</dbReference>
<dbReference type="Gramene" id="LPERR03G05280.1">
    <property type="protein sequence ID" value="LPERR03G05280.1"/>
    <property type="gene ID" value="LPERR03G05280"/>
</dbReference>
<evidence type="ECO:0000313" key="3">
    <source>
        <dbReference type="Proteomes" id="UP000032180"/>
    </source>
</evidence>
<name>A0A0D9VQA7_9ORYZ</name>
<reference evidence="2" key="3">
    <citation type="submission" date="2015-04" db="UniProtKB">
        <authorList>
            <consortium name="EnsemblPlants"/>
        </authorList>
    </citation>
    <scope>IDENTIFICATION</scope>
</reference>
<protein>
    <recommendedName>
        <fullName evidence="1">Factor of DNA methylation 1-5/IDN2 domain-containing protein</fullName>
    </recommendedName>
</protein>
<dbReference type="STRING" id="77586.A0A0D9VQA7"/>
<dbReference type="eggNOG" id="ENOG502RRUA">
    <property type="taxonomic scope" value="Eukaryota"/>
</dbReference>
<dbReference type="PANTHER" id="PTHR21596">
    <property type="entry name" value="RIBONUCLEASE P SUBUNIT P38"/>
    <property type="match status" value="1"/>
</dbReference>
<accession>A0A0D9VQA7</accession>
<dbReference type="EnsemblPlants" id="LPERR03G05280.1">
    <property type="protein sequence ID" value="LPERR03G05280.1"/>
    <property type="gene ID" value="LPERR03G05280"/>
</dbReference>
<dbReference type="InterPro" id="IPR045177">
    <property type="entry name" value="FDM1-5/IDN2"/>
</dbReference>
<proteinExistence type="predicted"/>